<evidence type="ECO:0000256" key="13">
    <source>
        <dbReference type="ARBA" id="ARBA00048988"/>
    </source>
</evidence>
<dbReference type="EMBL" id="JACOPQ010000008">
    <property type="protein sequence ID" value="MBC5737574.1"/>
    <property type="molecule type" value="Genomic_DNA"/>
</dbReference>
<dbReference type="Pfam" id="PF00580">
    <property type="entry name" value="UvrD-helicase"/>
    <property type="match status" value="1"/>
</dbReference>
<dbReference type="CDD" id="cd17932">
    <property type="entry name" value="DEXQc_UvrD"/>
    <property type="match status" value="1"/>
</dbReference>
<evidence type="ECO:0000256" key="1">
    <source>
        <dbReference type="ARBA" id="ARBA00022722"/>
    </source>
</evidence>
<name>A0A8J6JLQ9_9FIRM</name>
<evidence type="ECO:0000256" key="2">
    <source>
        <dbReference type="ARBA" id="ARBA00022741"/>
    </source>
</evidence>
<comment type="caution">
    <text evidence="17">The sequence shown here is derived from an EMBL/GenBank/DDBJ whole genome shotgun (WGS) entry which is preliminary data.</text>
</comment>
<dbReference type="Pfam" id="PF12705">
    <property type="entry name" value="PDDEXK_1"/>
    <property type="match status" value="1"/>
</dbReference>
<dbReference type="EC" id="5.6.2.4" evidence="12"/>
<sequence>MAFALTPDQAAVVNDRGGGLLVSAAAGSGKTRVLVERLLGRVQGEGLDIDRFLVITYTKAAAAELRQRIVEELSQRLAEAPADRHLRRQQTLVYKAQISTVHAFCGQLLRECGHLLDLNPDFRLCDEGEAGVLMLRSLNDVMDARYEDIEEGSDFALLVDTMSAGRDDARLMQIVLDIRGRVQAHPAPFAWLDEQERAFALEGVADAGETPWGRLLLEDARRQGEYWLGELARALDLCGRDANLEANYGPSISASIDGLRAFLAAAAEGWDAAAAALPIRFPTAGRKKMTMDPDAAEQVKTIRNKCKKRLDRLGERFEDDSAGLLADMRAVHPAVRGLFALVKDFERAYAAEKERRGLLDFSDLEHLAVKLLVDAGGKPTGLARQWSGRYDEIMVDEYQDTNEVQNAIFSALSREGTNLFMVGDVKQSIYRFRLADPTIFLGKYRAFRPHTEAAEGEPRRIILGRNFRSRATVLEGANYVFRSIMSTEFGEMDYTADEALYPGAVYPEEGEAAPGDGASGPRGGCRLSAYAVELDALDLAGEIEGEDEDAEKTARDLLEARFLAGRIRDLVDGKFPVSDGEGGTRPVRYGDIVVLLRSPGAVLHQYARALGERDVPWEADGGGDFFAATEISVALSLLEVVDNPRQDVALISALRSPVYAFSADRLAQLRAASPGTDFYTALERGAADGGEDCAGFLRELSELRSCAGDMNSHQLIWHIYDRTNLPGIFGAMDDAETRQGNLLALCELARRFEGAGHKGLFGFLSYLSRLRENGGMPAVPTPGREGGGVRIMSIHKSKGLEFPVVLLAGLTRRLNRDDMQRPILFHPKLGVGPKRLDTERMIEYPTLARRAVARQLEYEMMAEELRLLYVAMTRAREKLILSCALTRGAAELKKLAEDADCPVDPQALAACASVGQWVLLSALCRPEALPLRVAAQADLFVPAADYGPAWDVRWIDGAACGQAPKGRARAAAAEAPQEAFDPEVLERLLWTYPRAGDVDIPSKLTATQLKGRDIDAEVAQAAPAPAAAPGQLAPSIRRPRFAEEEFGLTPAQKGTALHLVMQYIDFERTDTVEQVAEEIARLTARQFITREQGEAVDPARIHAFFASPLGRELMASASLRREFKFSILVSASDYYAAAGEGEQVLLQGVVDCCFETLEGITVVDFKTDRVTPETVRDRAEEYRPQLAAYSRALEAVTGKKVVRRCLWFFATGTAVEV</sequence>
<keyword evidence="5 14" id="KW-0347">Helicase</keyword>
<keyword evidence="2 14" id="KW-0547">Nucleotide-binding</keyword>
<evidence type="ECO:0000256" key="10">
    <source>
        <dbReference type="ARBA" id="ARBA00023235"/>
    </source>
</evidence>
<feature type="domain" description="UvrD-like helicase ATP-binding" evidence="15">
    <location>
        <begin position="3"/>
        <end position="470"/>
    </location>
</feature>
<keyword evidence="1" id="KW-0540">Nuclease</keyword>
<keyword evidence="6" id="KW-0269">Exonuclease</keyword>
<dbReference type="InterPro" id="IPR014152">
    <property type="entry name" value="AddA"/>
</dbReference>
<dbReference type="RefSeq" id="WP_186919383.1">
    <property type="nucleotide sequence ID" value="NZ_JACOPQ010000008.1"/>
</dbReference>
<dbReference type="Gene3D" id="1.10.486.10">
    <property type="entry name" value="PCRA, domain 4"/>
    <property type="match status" value="1"/>
</dbReference>
<feature type="domain" description="UvrD-like helicase C-terminal" evidence="16">
    <location>
        <begin position="518"/>
        <end position="799"/>
    </location>
</feature>
<dbReference type="GO" id="GO:0003677">
    <property type="term" value="F:DNA binding"/>
    <property type="evidence" value="ECO:0007669"/>
    <property type="project" value="UniProtKB-KW"/>
</dbReference>
<evidence type="ECO:0000256" key="6">
    <source>
        <dbReference type="ARBA" id="ARBA00022839"/>
    </source>
</evidence>
<dbReference type="GO" id="GO:0004527">
    <property type="term" value="F:exonuclease activity"/>
    <property type="evidence" value="ECO:0007669"/>
    <property type="project" value="UniProtKB-KW"/>
</dbReference>
<dbReference type="InterPro" id="IPR014017">
    <property type="entry name" value="DNA_helicase_UvrD-like_C"/>
</dbReference>
<accession>A0A8J6JLQ9</accession>
<evidence type="ECO:0000256" key="7">
    <source>
        <dbReference type="ARBA" id="ARBA00022840"/>
    </source>
</evidence>
<comment type="catalytic activity">
    <reaction evidence="13">
        <text>ATP + H2O = ADP + phosphate + H(+)</text>
        <dbReference type="Rhea" id="RHEA:13065"/>
        <dbReference type="ChEBI" id="CHEBI:15377"/>
        <dbReference type="ChEBI" id="CHEBI:15378"/>
        <dbReference type="ChEBI" id="CHEBI:30616"/>
        <dbReference type="ChEBI" id="CHEBI:43474"/>
        <dbReference type="ChEBI" id="CHEBI:456216"/>
        <dbReference type="EC" id="5.6.2.4"/>
    </reaction>
</comment>
<dbReference type="SUPFAM" id="SSF52980">
    <property type="entry name" value="Restriction endonuclease-like"/>
    <property type="match status" value="1"/>
</dbReference>
<feature type="binding site" evidence="14">
    <location>
        <begin position="24"/>
        <end position="31"/>
    </location>
    <ligand>
        <name>ATP</name>
        <dbReference type="ChEBI" id="CHEBI:30616"/>
    </ligand>
</feature>
<keyword evidence="10" id="KW-0413">Isomerase</keyword>
<dbReference type="PANTHER" id="PTHR11070">
    <property type="entry name" value="UVRD / RECB / PCRA DNA HELICASE FAMILY MEMBER"/>
    <property type="match status" value="1"/>
</dbReference>
<dbReference type="InterPro" id="IPR011604">
    <property type="entry name" value="PDDEXK-like_dom_sf"/>
</dbReference>
<evidence type="ECO:0000256" key="11">
    <source>
        <dbReference type="ARBA" id="ARBA00034617"/>
    </source>
</evidence>
<dbReference type="GO" id="GO:0043138">
    <property type="term" value="F:3'-5' DNA helicase activity"/>
    <property type="evidence" value="ECO:0007669"/>
    <property type="project" value="UniProtKB-EC"/>
</dbReference>
<keyword evidence="7 14" id="KW-0067">ATP-binding</keyword>
<evidence type="ECO:0000259" key="16">
    <source>
        <dbReference type="PROSITE" id="PS51217"/>
    </source>
</evidence>
<dbReference type="GO" id="GO:0005524">
    <property type="term" value="F:ATP binding"/>
    <property type="evidence" value="ECO:0007669"/>
    <property type="project" value="UniProtKB-UniRule"/>
</dbReference>
<evidence type="ECO:0000256" key="3">
    <source>
        <dbReference type="ARBA" id="ARBA00022763"/>
    </source>
</evidence>
<dbReference type="PROSITE" id="PS51217">
    <property type="entry name" value="UVRD_HELICASE_CTER"/>
    <property type="match status" value="1"/>
</dbReference>
<dbReference type="InterPro" id="IPR000212">
    <property type="entry name" value="DNA_helicase_UvrD/REP"/>
</dbReference>
<dbReference type="AlphaFoldDB" id="A0A8J6JLQ9"/>
<keyword evidence="8" id="KW-0238">DNA-binding</keyword>
<evidence type="ECO:0000256" key="8">
    <source>
        <dbReference type="ARBA" id="ARBA00023125"/>
    </source>
</evidence>
<comment type="catalytic activity">
    <reaction evidence="11">
        <text>Couples ATP hydrolysis with the unwinding of duplex DNA by translocating in the 3'-5' direction.</text>
        <dbReference type="EC" id="5.6.2.4"/>
    </reaction>
</comment>
<protein>
    <recommendedName>
        <fullName evidence="12">DNA 3'-5' helicase</fullName>
        <ecNumber evidence="12">5.6.2.4</ecNumber>
    </recommendedName>
</protein>
<evidence type="ECO:0000256" key="9">
    <source>
        <dbReference type="ARBA" id="ARBA00023204"/>
    </source>
</evidence>
<proteinExistence type="predicted"/>
<dbReference type="GO" id="GO:0005829">
    <property type="term" value="C:cytosol"/>
    <property type="evidence" value="ECO:0007669"/>
    <property type="project" value="TreeGrafter"/>
</dbReference>
<dbReference type="Gene3D" id="3.90.320.10">
    <property type="match status" value="1"/>
</dbReference>
<keyword evidence="4 14" id="KW-0378">Hydrolase</keyword>
<organism evidence="17 18">
    <name type="scientific">Lawsonibacter faecis</name>
    <dbReference type="NCBI Taxonomy" id="2763052"/>
    <lineage>
        <taxon>Bacteria</taxon>
        <taxon>Bacillati</taxon>
        <taxon>Bacillota</taxon>
        <taxon>Clostridia</taxon>
        <taxon>Eubacteriales</taxon>
        <taxon>Oscillospiraceae</taxon>
        <taxon>Lawsonibacter</taxon>
    </lineage>
</organism>
<keyword evidence="3" id="KW-0227">DNA damage</keyword>
<evidence type="ECO:0000259" key="15">
    <source>
        <dbReference type="PROSITE" id="PS51198"/>
    </source>
</evidence>
<dbReference type="InterPro" id="IPR027417">
    <property type="entry name" value="P-loop_NTPase"/>
</dbReference>
<dbReference type="InterPro" id="IPR038726">
    <property type="entry name" value="PDDEXK_AddAB-type"/>
</dbReference>
<dbReference type="GO" id="GO:0033202">
    <property type="term" value="C:DNA helicase complex"/>
    <property type="evidence" value="ECO:0007669"/>
    <property type="project" value="TreeGrafter"/>
</dbReference>
<evidence type="ECO:0000313" key="18">
    <source>
        <dbReference type="Proteomes" id="UP000607645"/>
    </source>
</evidence>
<evidence type="ECO:0000256" key="12">
    <source>
        <dbReference type="ARBA" id="ARBA00034808"/>
    </source>
</evidence>
<gene>
    <name evidence="17" type="primary">addA</name>
    <name evidence="17" type="ORF">H8S62_11215</name>
</gene>
<dbReference type="Proteomes" id="UP000607645">
    <property type="component" value="Unassembled WGS sequence"/>
</dbReference>
<dbReference type="Gene3D" id="3.40.50.300">
    <property type="entry name" value="P-loop containing nucleotide triphosphate hydrolases"/>
    <property type="match status" value="4"/>
</dbReference>
<dbReference type="InterPro" id="IPR011335">
    <property type="entry name" value="Restrct_endonuc-II-like"/>
</dbReference>
<evidence type="ECO:0000256" key="4">
    <source>
        <dbReference type="ARBA" id="ARBA00022801"/>
    </source>
</evidence>
<dbReference type="GO" id="GO:0006302">
    <property type="term" value="P:double-strand break repair"/>
    <property type="evidence" value="ECO:0007669"/>
    <property type="project" value="InterPro"/>
</dbReference>
<dbReference type="NCBIfam" id="TIGR02785">
    <property type="entry name" value="addA_Gpos"/>
    <property type="match status" value="1"/>
</dbReference>
<evidence type="ECO:0000256" key="5">
    <source>
        <dbReference type="ARBA" id="ARBA00022806"/>
    </source>
</evidence>
<keyword evidence="18" id="KW-1185">Reference proteome</keyword>
<dbReference type="Pfam" id="PF13361">
    <property type="entry name" value="UvrD_C"/>
    <property type="match status" value="1"/>
</dbReference>
<evidence type="ECO:0000256" key="14">
    <source>
        <dbReference type="PROSITE-ProRule" id="PRU00560"/>
    </source>
</evidence>
<dbReference type="SUPFAM" id="SSF52540">
    <property type="entry name" value="P-loop containing nucleoside triphosphate hydrolases"/>
    <property type="match status" value="1"/>
</dbReference>
<dbReference type="InterPro" id="IPR014016">
    <property type="entry name" value="UvrD-like_ATP-bd"/>
</dbReference>
<evidence type="ECO:0000313" key="17">
    <source>
        <dbReference type="EMBL" id="MBC5737574.1"/>
    </source>
</evidence>
<dbReference type="PANTHER" id="PTHR11070:SF48">
    <property type="entry name" value="ATP-DEPENDENT HELICASE_NUCLEASE SUBUNIT A"/>
    <property type="match status" value="1"/>
</dbReference>
<dbReference type="GO" id="GO:0000725">
    <property type="term" value="P:recombinational repair"/>
    <property type="evidence" value="ECO:0007669"/>
    <property type="project" value="TreeGrafter"/>
</dbReference>
<reference evidence="17" key="1">
    <citation type="submission" date="2020-08" db="EMBL/GenBank/DDBJ databases">
        <title>Genome public.</title>
        <authorList>
            <person name="Liu C."/>
            <person name="Sun Q."/>
        </authorList>
    </citation>
    <scope>NUCLEOTIDE SEQUENCE</scope>
    <source>
        <strain evidence="17">NSJ-52</strain>
    </source>
</reference>
<dbReference type="PROSITE" id="PS51198">
    <property type="entry name" value="UVRD_HELICASE_ATP_BIND"/>
    <property type="match status" value="1"/>
</dbReference>
<keyword evidence="9" id="KW-0234">DNA repair</keyword>